<gene>
    <name evidence="1" type="ORF">BIFADO_01535</name>
</gene>
<reference evidence="1 2" key="1">
    <citation type="submission" date="2007-04" db="EMBL/GenBank/DDBJ databases">
        <authorList>
            <person name="Fulton L."/>
            <person name="Clifton S."/>
            <person name="Fulton B."/>
            <person name="Xu J."/>
            <person name="Minx P."/>
            <person name="Pepin K.H."/>
            <person name="Johnson M."/>
            <person name="Thiruvilangam P."/>
            <person name="Bhonagiri V."/>
            <person name="Nash W.E."/>
            <person name="Mardis E.R."/>
            <person name="Wilson R.K."/>
        </authorList>
    </citation>
    <scope>NUCLEOTIDE SEQUENCE [LARGE SCALE GENOMIC DNA]</scope>
    <source>
        <strain evidence="1 2">L2-32</strain>
    </source>
</reference>
<accession>A7A6Q2</accession>
<evidence type="ECO:0000313" key="1">
    <source>
        <dbReference type="EMBL" id="EDN82717.1"/>
    </source>
</evidence>
<dbReference type="AlphaFoldDB" id="A7A6Q2"/>
<dbReference type="HOGENOM" id="CLU_3165090_0_0_11"/>
<reference evidence="1 2" key="2">
    <citation type="submission" date="2007-05" db="EMBL/GenBank/DDBJ databases">
        <title>Draft genome sequence of Bifidobacterium adolescentis (L2-32).</title>
        <authorList>
            <person name="Sudarsanam P."/>
            <person name="Ley R."/>
            <person name="Guruge J."/>
            <person name="Turnbaugh P.J."/>
            <person name="Mahowald M."/>
            <person name="Liep D."/>
            <person name="Gordon J."/>
        </authorList>
    </citation>
    <scope>NUCLEOTIDE SEQUENCE [LARGE SCALE GENOMIC DNA]</scope>
    <source>
        <strain evidence="1 2">L2-32</strain>
    </source>
</reference>
<evidence type="ECO:0000313" key="2">
    <source>
        <dbReference type="Proteomes" id="UP000003773"/>
    </source>
</evidence>
<dbReference type="EMBL" id="AAXD02000051">
    <property type="protein sequence ID" value="EDN82717.1"/>
    <property type="molecule type" value="Genomic_DNA"/>
</dbReference>
<proteinExistence type="predicted"/>
<protein>
    <submittedName>
        <fullName evidence="1">Uncharacterized protein</fullName>
    </submittedName>
</protein>
<comment type="caution">
    <text evidence="1">The sequence shown here is derived from an EMBL/GenBank/DDBJ whole genome shotgun (WGS) entry which is preliminary data.</text>
</comment>
<sequence length="47" mass="4948">MKGASAAISGGQAVTNETPKSRHPTIYVTFYPLYTSEGCALLTIEAT</sequence>
<name>A7A6Q2_BIFAD</name>
<organism evidence="1 2">
    <name type="scientific">Bifidobacterium adolescentis L2-32</name>
    <dbReference type="NCBI Taxonomy" id="411481"/>
    <lineage>
        <taxon>Bacteria</taxon>
        <taxon>Bacillati</taxon>
        <taxon>Actinomycetota</taxon>
        <taxon>Actinomycetes</taxon>
        <taxon>Bifidobacteriales</taxon>
        <taxon>Bifidobacteriaceae</taxon>
        <taxon>Bifidobacterium</taxon>
    </lineage>
</organism>
<dbReference type="Proteomes" id="UP000003773">
    <property type="component" value="Unassembled WGS sequence"/>
</dbReference>